<feature type="transmembrane region" description="Helical" evidence="9">
    <location>
        <begin position="87"/>
        <end position="106"/>
    </location>
</feature>
<dbReference type="Proteomes" id="UP000192726">
    <property type="component" value="Chromosome"/>
</dbReference>
<feature type="site" description="Important for channel permeability" evidence="7">
    <location>
        <position position="303"/>
    </location>
</feature>
<feature type="region of interest" description="Disordered" evidence="8">
    <location>
        <begin position="1"/>
        <end position="20"/>
    </location>
</feature>
<dbReference type="InterPro" id="IPR004937">
    <property type="entry name" value="Urea_transporter"/>
</dbReference>
<sequence length="327" mass="33916">MTTRDVANTAAPDTVETPAPPGPVRLTVQLVRGFGQLSLQANVWAGVLFLLALFVGSWQMGVFALLGTAVSTATAYALGTDKRTLDLGLQGFGGCLTGIAFVLFLGPAPSTYVLTAGSAVVCVLLYSALSTLLAPWQLPVLTTPFCIVCGAVMSAAPAFTRVWHGVSPAALPVSAPAGAAYTWTDLWHGFFTNIAQVALSAHWYVGMIMLLGLFVAGFRQGLAAVLGSAVAVLVAWALGAPPDAVAAGVYGYNAVLVVIALGTLFLAGTVGRVLYTLLGAATTTVLTATLNAYFAPFGGRTLTWPFILTTWLFLAALPAIPRIRRAL</sequence>
<proteinExistence type="inferred from homology"/>
<evidence type="ECO:0000313" key="11">
    <source>
        <dbReference type="Proteomes" id="UP000192726"/>
    </source>
</evidence>
<feature type="transmembrane region" description="Helical" evidence="9">
    <location>
        <begin position="301"/>
        <end position="320"/>
    </location>
</feature>
<dbReference type="EMBL" id="CP020569">
    <property type="protein sequence ID" value="ARF54343.1"/>
    <property type="molecule type" value="Genomic_DNA"/>
</dbReference>
<feature type="transmembrane region" description="Helical" evidence="9">
    <location>
        <begin position="140"/>
        <end position="159"/>
    </location>
</feature>
<comment type="subcellular location">
    <subcellularLocation>
        <location evidence="1">Cell membrane</location>
        <topology evidence="1">Multi-pass membrane protein</topology>
    </subcellularLocation>
</comment>
<dbReference type="OrthoDB" id="3672812at2"/>
<keyword evidence="3" id="KW-1003">Cell membrane</keyword>
<dbReference type="Pfam" id="PF03253">
    <property type="entry name" value="UT"/>
    <property type="match status" value="1"/>
</dbReference>
<evidence type="ECO:0000256" key="3">
    <source>
        <dbReference type="ARBA" id="ARBA00022475"/>
    </source>
</evidence>
<name>A0A1V0TN59_9ACTN</name>
<reference evidence="10 11" key="1">
    <citation type="submission" date="2017-04" db="EMBL/GenBank/DDBJ databases">
        <title>Complete Genome Sequence of Streptomyces gilvosporeus F607, a Capable Producer of Natamycin.</title>
        <authorList>
            <person name="Zong G."/>
            <person name="Zhong C."/>
            <person name="Fu J."/>
            <person name="Qin R."/>
            <person name="Cao G."/>
        </authorList>
    </citation>
    <scope>NUCLEOTIDE SEQUENCE [LARGE SCALE GENOMIC DNA]</scope>
    <source>
        <strain evidence="10 11">F607</strain>
    </source>
</reference>
<dbReference type="InterPro" id="IPR029020">
    <property type="entry name" value="Ammonium/urea_transptr"/>
</dbReference>
<evidence type="ECO:0000256" key="9">
    <source>
        <dbReference type="SAM" id="Phobius"/>
    </source>
</evidence>
<evidence type="ECO:0000256" key="1">
    <source>
        <dbReference type="ARBA" id="ARBA00004651"/>
    </source>
</evidence>
<dbReference type="RefSeq" id="WP_083104124.1">
    <property type="nucleotide sequence ID" value="NZ_CP020569.1"/>
</dbReference>
<dbReference type="PANTHER" id="PTHR10464:SF4">
    <property type="entry name" value="UREA TRANSPORTER"/>
    <property type="match status" value="1"/>
</dbReference>
<feature type="transmembrane region" description="Helical" evidence="9">
    <location>
        <begin position="112"/>
        <end position="133"/>
    </location>
</feature>
<evidence type="ECO:0000256" key="8">
    <source>
        <dbReference type="SAM" id="MobiDB-lite"/>
    </source>
</evidence>
<feature type="transmembrane region" description="Helical" evidence="9">
    <location>
        <begin position="43"/>
        <end position="66"/>
    </location>
</feature>
<dbReference type="KEGG" id="sgv:B1H19_09150"/>
<gene>
    <name evidence="10" type="ORF">B1H19_09150</name>
</gene>
<feature type="transmembrane region" description="Helical" evidence="9">
    <location>
        <begin position="245"/>
        <end position="266"/>
    </location>
</feature>
<evidence type="ECO:0000256" key="2">
    <source>
        <dbReference type="ARBA" id="ARBA00005914"/>
    </source>
</evidence>
<organism evidence="10 11">
    <name type="scientific">Streptomyces gilvosporeus</name>
    <dbReference type="NCBI Taxonomy" id="553510"/>
    <lineage>
        <taxon>Bacteria</taxon>
        <taxon>Bacillati</taxon>
        <taxon>Actinomycetota</taxon>
        <taxon>Actinomycetes</taxon>
        <taxon>Kitasatosporales</taxon>
        <taxon>Streptomycetaceae</taxon>
        <taxon>Streptomyces</taxon>
    </lineage>
</organism>
<dbReference type="GO" id="GO:0015204">
    <property type="term" value="F:urea transmembrane transporter activity"/>
    <property type="evidence" value="ECO:0007669"/>
    <property type="project" value="InterPro"/>
</dbReference>
<evidence type="ECO:0000256" key="4">
    <source>
        <dbReference type="ARBA" id="ARBA00022692"/>
    </source>
</evidence>
<keyword evidence="11" id="KW-1185">Reference proteome</keyword>
<dbReference type="AlphaFoldDB" id="A0A1V0TN59"/>
<evidence type="ECO:0000256" key="7">
    <source>
        <dbReference type="PIRSR" id="PIRSR016502-1"/>
    </source>
</evidence>
<dbReference type="PANTHER" id="PTHR10464">
    <property type="entry name" value="UREA TRANSPORTER"/>
    <property type="match status" value="1"/>
</dbReference>
<evidence type="ECO:0000256" key="6">
    <source>
        <dbReference type="ARBA" id="ARBA00023136"/>
    </source>
</evidence>
<dbReference type="PIRSF" id="PIRSF016502">
    <property type="entry name" value="Urea_transporter"/>
    <property type="match status" value="1"/>
</dbReference>
<protein>
    <submittedName>
        <fullName evidence="10">Urea transporter</fullName>
    </submittedName>
</protein>
<evidence type="ECO:0000313" key="10">
    <source>
        <dbReference type="EMBL" id="ARF54343.1"/>
    </source>
</evidence>
<dbReference type="GO" id="GO:0005886">
    <property type="term" value="C:plasma membrane"/>
    <property type="evidence" value="ECO:0007669"/>
    <property type="project" value="UniProtKB-SubCell"/>
</dbReference>
<feature type="transmembrane region" description="Helical" evidence="9">
    <location>
        <begin position="222"/>
        <end position="239"/>
    </location>
</feature>
<keyword evidence="4 9" id="KW-0812">Transmembrane</keyword>
<keyword evidence="5 9" id="KW-1133">Transmembrane helix</keyword>
<accession>A0A1V0TN59</accession>
<feature type="transmembrane region" description="Helical" evidence="9">
    <location>
        <begin position="194"/>
        <end position="215"/>
    </location>
</feature>
<dbReference type="STRING" id="553510.B1H19_09150"/>
<dbReference type="Gene3D" id="1.10.3430.10">
    <property type="entry name" value="Ammonium transporter AmtB like domains"/>
    <property type="match status" value="1"/>
</dbReference>
<keyword evidence="6 9" id="KW-0472">Membrane</keyword>
<feature type="transmembrane region" description="Helical" evidence="9">
    <location>
        <begin position="273"/>
        <end position="295"/>
    </location>
</feature>
<comment type="similarity">
    <text evidence="2">Belongs to the urea transporter family.</text>
</comment>
<evidence type="ECO:0000256" key="5">
    <source>
        <dbReference type="ARBA" id="ARBA00022989"/>
    </source>
</evidence>